<reference evidence="2 3" key="1">
    <citation type="submission" date="2016-01" db="EMBL/GenBank/DDBJ databases">
        <title>Highly variable Streptococcus oralis are common among viridans streptococci isolated from primates.</title>
        <authorList>
            <person name="Denapaite D."/>
            <person name="Rieger M."/>
            <person name="Koendgen S."/>
            <person name="Brueckner R."/>
            <person name="Ochigava I."/>
            <person name="Kappeler P."/>
            <person name="Maetz-Rensing K."/>
            <person name="Leendertz F."/>
            <person name="Hakenbeck R."/>
        </authorList>
    </citation>
    <scope>NUCLEOTIDE SEQUENCE [LARGE SCALE GENOMIC DNA]</scope>
    <source>
        <strain evidence="2 3">DD16</strain>
    </source>
</reference>
<keyword evidence="1" id="KW-1133">Transmembrane helix</keyword>
<accession>A0A139PBX9</accession>
<keyword evidence="1" id="KW-0472">Membrane</keyword>
<dbReference type="PATRIC" id="fig|1303.79.peg.1803"/>
<organism evidence="2 3">
    <name type="scientific">Streptococcus oralis</name>
    <dbReference type="NCBI Taxonomy" id="1303"/>
    <lineage>
        <taxon>Bacteria</taxon>
        <taxon>Bacillati</taxon>
        <taxon>Bacillota</taxon>
        <taxon>Bacilli</taxon>
        <taxon>Lactobacillales</taxon>
        <taxon>Streptococcaceae</taxon>
        <taxon>Streptococcus</taxon>
    </lineage>
</organism>
<sequence length="55" mass="6154">MILILVLVGLFSLIFSGGFLLVLSLIGIRQQVRFENGYDAELETDQLAMIGQNRK</sequence>
<comment type="caution">
    <text evidence="2">The sequence shown here is derived from an EMBL/GenBank/DDBJ whole genome shotgun (WGS) entry which is preliminary data.</text>
</comment>
<evidence type="ECO:0000313" key="2">
    <source>
        <dbReference type="EMBL" id="KXT85369.1"/>
    </source>
</evidence>
<dbReference type="Proteomes" id="UP000072653">
    <property type="component" value="Unassembled WGS sequence"/>
</dbReference>
<name>A0A139PBX9_STROR</name>
<dbReference type="EMBL" id="LQOB01000273">
    <property type="protein sequence ID" value="KXT85369.1"/>
    <property type="molecule type" value="Genomic_DNA"/>
</dbReference>
<proteinExistence type="predicted"/>
<dbReference type="AlphaFoldDB" id="A0A139PBX9"/>
<protein>
    <submittedName>
        <fullName evidence="2">Uncharacterized protein</fullName>
    </submittedName>
</protein>
<evidence type="ECO:0000256" key="1">
    <source>
        <dbReference type="SAM" id="Phobius"/>
    </source>
</evidence>
<evidence type="ECO:0000313" key="3">
    <source>
        <dbReference type="Proteomes" id="UP000072653"/>
    </source>
</evidence>
<feature type="transmembrane region" description="Helical" evidence="1">
    <location>
        <begin position="6"/>
        <end position="28"/>
    </location>
</feature>
<dbReference type="RefSeq" id="WP_164966502.1">
    <property type="nucleotide sequence ID" value="NZ_KQ969554.1"/>
</dbReference>
<gene>
    <name evidence="2" type="ORF">SORDD16_01521</name>
</gene>
<keyword evidence="1" id="KW-0812">Transmembrane</keyword>